<evidence type="ECO:0000256" key="6">
    <source>
        <dbReference type="SAM" id="Phobius"/>
    </source>
</evidence>
<comment type="similarity">
    <text evidence="2">Belongs to the major facilitator superfamily. MFSD6 family.</text>
</comment>
<reference evidence="8" key="1">
    <citation type="submission" date="2018-11" db="EMBL/GenBank/DDBJ databases">
        <title>Myxobolus squamalis genome and transcriptome.</title>
        <authorList>
            <person name="Yahalomi D."/>
            <person name="Atkinson S.D."/>
            <person name="Neuhof M."/>
            <person name="Chang E.S."/>
            <person name="Philippe H."/>
            <person name="Cartwright P."/>
            <person name="Bartholomew J.L."/>
            <person name="Huchon D."/>
        </authorList>
    </citation>
    <scope>NUCLEOTIDE SEQUENCE</scope>
    <source>
        <strain evidence="8">71B08</strain>
        <tissue evidence="8">Whole</tissue>
    </source>
</reference>
<dbReference type="InterPro" id="IPR024989">
    <property type="entry name" value="MFS_assoc_dom"/>
</dbReference>
<dbReference type="SUPFAM" id="SSF103473">
    <property type="entry name" value="MFS general substrate transporter"/>
    <property type="match status" value="1"/>
</dbReference>
<dbReference type="InterPro" id="IPR036259">
    <property type="entry name" value="MFS_trans_sf"/>
</dbReference>
<sequence>MRDTNENDEISDSSRGCVSIDKHLLIPKSFYLCFFSAWGALLPYLALHFKQMLMNPTQVGVLMGLKPFINFISIPVWGIIVDRYKVQRLVLLLSMISLVLSTFAIVFIPSPEDTIKILMQHCNKTDNGYLENLFSQRGFIQNQSELRTFKSQVGSFIMSLFC</sequence>
<protein>
    <submittedName>
        <fullName evidence="8">Major facilitator superfamily domain-containing protein 6-A (Trinotate prediction)</fullName>
    </submittedName>
</protein>
<dbReference type="Gene3D" id="1.20.1250.20">
    <property type="entry name" value="MFS general substrate transporter like domains"/>
    <property type="match status" value="1"/>
</dbReference>
<evidence type="ECO:0000259" key="7">
    <source>
        <dbReference type="Pfam" id="PF12832"/>
    </source>
</evidence>
<dbReference type="PANTHER" id="PTHR16172:SF2">
    <property type="entry name" value="MAJOR FACILITATOR SUPERFAMILY DOMAIN-CONTAINING PROTEIN 6"/>
    <property type="match status" value="1"/>
</dbReference>
<keyword evidence="5 6" id="KW-0472">Membrane</keyword>
<dbReference type="AlphaFoldDB" id="A0A6B2G028"/>
<feature type="transmembrane region" description="Helical" evidence="6">
    <location>
        <begin position="29"/>
        <end position="47"/>
    </location>
</feature>
<proteinExistence type="inferred from homology"/>
<dbReference type="EMBL" id="GHBR01001915">
    <property type="protein sequence ID" value="NDJ96957.1"/>
    <property type="molecule type" value="Transcribed_RNA"/>
</dbReference>
<feature type="transmembrane region" description="Helical" evidence="6">
    <location>
        <begin position="86"/>
        <end position="108"/>
    </location>
</feature>
<comment type="subcellular location">
    <subcellularLocation>
        <location evidence="1">Membrane</location>
        <topology evidence="1">Multi-pass membrane protein</topology>
    </subcellularLocation>
</comment>
<evidence type="ECO:0000256" key="1">
    <source>
        <dbReference type="ARBA" id="ARBA00004141"/>
    </source>
</evidence>
<evidence type="ECO:0000256" key="2">
    <source>
        <dbReference type="ARBA" id="ARBA00005241"/>
    </source>
</evidence>
<dbReference type="GO" id="GO:0016020">
    <property type="term" value="C:membrane"/>
    <property type="evidence" value="ECO:0007669"/>
    <property type="project" value="UniProtKB-SubCell"/>
</dbReference>
<keyword evidence="4 6" id="KW-1133">Transmembrane helix</keyword>
<keyword evidence="3 6" id="KW-0812">Transmembrane</keyword>
<dbReference type="Pfam" id="PF12832">
    <property type="entry name" value="MFS_1_like"/>
    <property type="match status" value="1"/>
</dbReference>
<evidence type="ECO:0000256" key="5">
    <source>
        <dbReference type="ARBA" id="ARBA00023136"/>
    </source>
</evidence>
<organism evidence="8">
    <name type="scientific">Myxobolus squamalis</name>
    <name type="common">Myxosporean</name>
    <dbReference type="NCBI Taxonomy" id="59785"/>
    <lineage>
        <taxon>Eukaryota</taxon>
        <taxon>Metazoa</taxon>
        <taxon>Cnidaria</taxon>
        <taxon>Myxozoa</taxon>
        <taxon>Myxosporea</taxon>
        <taxon>Bivalvulida</taxon>
        <taxon>Platysporina</taxon>
        <taxon>Myxobolidae</taxon>
        <taxon>Myxobolus</taxon>
    </lineage>
</organism>
<dbReference type="PANTHER" id="PTHR16172">
    <property type="entry name" value="MAJOR FACILITATOR SUPERFAMILY DOMAIN-CONTAINING PROTEIN 6-LIKE"/>
    <property type="match status" value="1"/>
</dbReference>
<name>A0A6B2G028_MYXSQ</name>
<feature type="transmembrane region" description="Helical" evidence="6">
    <location>
        <begin position="59"/>
        <end position="80"/>
    </location>
</feature>
<dbReference type="InterPro" id="IPR051717">
    <property type="entry name" value="MFS_MFSD6"/>
</dbReference>
<evidence type="ECO:0000256" key="4">
    <source>
        <dbReference type="ARBA" id="ARBA00022989"/>
    </source>
</evidence>
<accession>A0A6B2G028</accession>
<feature type="domain" description="Major facilitator superfamily associated" evidence="7">
    <location>
        <begin position="28"/>
        <end position="115"/>
    </location>
</feature>
<evidence type="ECO:0000256" key="3">
    <source>
        <dbReference type="ARBA" id="ARBA00022692"/>
    </source>
</evidence>
<evidence type="ECO:0000313" key="8">
    <source>
        <dbReference type="EMBL" id="NDJ96957.1"/>
    </source>
</evidence>